<name>A0A166JS19_9AGAM</name>
<protein>
    <submittedName>
        <fullName evidence="1">Uncharacterized protein</fullName>
    </submittedName>
</protein>
<evidence type="ECO:0000313" key="1">
    <source>
        <dbReference type="EMBL" id="KZP21151.1"/>
    </source>
</evidence>
<organism evidence="1 2">
    <name type="scientific">Athelia psychrophila</name>
    <dbReference type="NCBI Taxonomy" id="1759441"/>
    <lineage>
        <taxon>Eukaryota</taxon>
        <taxon>Fungi</taxon>
        <taxon>Dikarya</taxon>
        <taxon>Basidiomycota</taxon>
        <taxon>Agaricomycotina</taxon>
        <taxon>Agaricomycetes</taxon>
        <taxon>Agaricomycetidae</taxon>
        <taxon>Atheliales</taxon>
        <taxon>Atheliaceae</taxon>
        <taxon>Athelia</taxon>
    </lineage>
</organism>
<feature type="non-terminal residue" evidence="1">
    <location>
        <position position="1"/>
    </location>
</feature>
<keyword evidence="2" id="KW-1185">Reference proteome</keyword>
<gene>
    <name evidence="1" type="ORF">FIBSPDRAFT_860831</name>
</gene>
<dbReference type="OrthoDB" id="3264586at2759"/>
<accession>A0A166JS19</accession>
<dbReference type="Proteomes" id="UP000076532">
    <property type="component" value="Unassembled WGS sequence"/>
</dbReference>
<sequence>MKRPDAPGKDFAGVYTACDASVKALLAFYPALLQDLGPRRVGEMDKASEMALEHPKERDESRKMIMRRARAEIEEGMENQRVATDAKELIRAYKALLLT</sequence>
<dbReference type="AlphaFoldDB" id="A0A166JS19"/>
<dbReference type="EMBL" id="KV417549">
    <property type="protein sequence ID" value="KZP21151.1"/>
    <property type="molecule type" value="Genomic_DNA"/>
</dbReference>
<evidence type="ECO:0000313" key="2">
    <source>
        <dbReference type="Proteomes" id="UP000076532"/>
    </source>
</evidence>
<reference evidence="1 2" key="1">
    <citation type="journal article" date="2016" name="Mol. Biol. Evol.">
        <title>Comparative Genomics of Early-Diverging Mushroom-Forming Fungi Provides Insights into the Origins of Lignocellulose Decay Capabilities.</title>
        <authorList>
            <person name="Nagy L.G."/>
            <person name="Riley R."/>
            <person name="Tritt A."/>
            <person name="Adam C."/>
            <person name="Daum C."/>
            <person name="Floudas D."/>
            <person name="Sun H."/>
            <person name="Yadav J.S."/>
            <person name="Pangilinan J."/>
            <person name="Larsson K.H."/>
            <person name="Matsuura K."/>
            <person name="Barry K."/>
            <person name="Labutti K."/>
            <person name="Kuo R."/>
            <person name="Ohm R.A."/>
            <person name="Bhattacharya S.S."/>
            <person name="Shirouzu T."/>
            <person name="Yoshinaga Y."/>
            <person name="Martin F.M."/>
            <person name="Grigoriev I.V."/>
            <person name="Hibbett D.S."/>
        </authorList>
    </citation>
    <scope>NUCLEOTIDE SEQUENCE [LARGE SCALE GENOMIC DNA]</scope>
    <source>
        <strain evidence="1 2">CBS 109695</strain>
    </source>
</reference>
<proteinExistence type="predicted"/>